<feature type="signal peptide" evidence="3">
    <location>
        <begin position="1"/>
        <end position="16"/>
    </location>
</feature>
<keyword evidence="1" id="KW-0998">Cell outer membrane</keyword>
<dbReference type="InterPro" id="IPR039426">
    <property type="entry name" value="TonB-dep_rcpt-like"/>
</dbReference>
<accession>A0ABR6W2E7</accession>
<evidence type="ECO:0000256" key="1">
    <source>
        <dbReference type="PROSITE-ProRule" id="PRU01360"/>
    </source>
</evidence>
<dbReference type="InterPro" id="IPR037066">
    <property type="entry name" value="Plug_dom_sf"/>
</dbReference>
<dbReference type="SUPFAM" id="SSF56935">
    <property type="entry name" value="Porins"/>
    <property type="match status" value="1"/>
</dbReference>
<evidence type="ECO:0000313" key="5">
    <source>
        <dbReference type="Proteomes" id="UP000700732"/>
    </source>
</evidence>
<evidence type="ECO:0000313" key="4">
    <source>
        <dbReference type="EMBL" id="MBC3790784.1"/>
    </source>
</evidence>
<organism evidence="4 5">
    <name type="scientific">Spirosoma utsteinense</name>
    <dbReference type="NCBI Taxonomy" id="2585773"/>
    <lineage>
        <taxon>Bacteria</taxon>
        <taxon>Pseudomonadati</taxon>
        <taxon>Bacteroidota</taxon>
        <taxon>Cytophagia</taxon>
        <taxon>Cytophagales</taxon>
        <taxon>Cytophagaceae</taxon>
        <taxon>Spirosoma</taxon>
    </lineage>
</organism>
<keyword evidence="1" id="KW-0813">Transport</keyword>
<comment type="subcellular location">
    <subcellularLocation>
        <location evidence="1">Cell outer membrane</location>
        <topology evidence="1">Multi-pass membrane protein</topology>
    </subcellularLocation>
</comment>
<comment type="caution">
    <text evidence="4">The sequence shown here is derived from an EMBL/GenBank/DDBJ whole genome shotgun (WGS) entry which is preliminary data.</text>
</comment>
<gene>
    <name evidence="4" type="ORF">FH603_1276</name>
</gene>
<keyword evidence="1" id="KW-0812">Transmembrane</keyword>
<reference evidence="4 5" key="1">
    <citation type="submission" date="2019-06" db="EMBL/GenBank/DDBJ databases">
        <title>Spirosoma utsteinense sp. nov. isolated from Antarctic ice-free soils.</title>
        <authorList>
            <person name="Tahon G."/>
        </authorList>
    </citation>
    <scope>NUCLEOTIDE SEQUENCE [LARGE SCALE GENOMIC DNA]</scope>
    <source>
        <strain evidence="4 5">LMG 31447</strain>
    </source>
</reference>
<sequence>MRLLFLLFLTTGSGMALPRLTPRTDTLPPAPVSRQANPNSRLAPAPMIMPGVRLDNNYNALPAQSATVKEAAPLWLRAKASGSPMYVIDGKVATATVLKTLRQNEVASVNVLEGSRAATFYGKNARHGLVIITTKKAVNR</sequence>
<proteinExistence type="inferred from homology"/>
<dbReference type="PROSITE" id="PS52016">
    <property type="entry name" value="TONB_DEPENDENT_REC_3"/>
    <property type="match status" value="1"/>
</dbReference>
<feature type="region of interest" description="Disordered" evidence="2">
    <location>
        <begin position="19"/>
        <end position="44"/>
    </location>
</feature>
<feature type="chain" id="PRO_5046225459" description="TonB-dependent receptor plug domain-containing protein" evidence="3">
    <location>
        <begin position="17"/>
        <end position="140"/>
    </location>
</feature>
<protein>
    <recommendedName>
        <fullName evidence="6">TonB-dependent receptor plug domain-containing protein</fullName>
    </recommendedName>
</protein>
<evidence type="ECO:0000256" key="2">
    <source>
        <dbReference type="SAM" id="MobiDB-lite"/>
    </source>
</evidence>
<keyword evidence="3" id="KW-0732">Signal</keyword>
<name>A0ABR6W2E7_9BACT</name>
<keyword evidence="1" id="KW-0472">Membrane</keyword>
<dbReference type="Gene3D" id="2.170.130.10">
    <property type="entry name" value="TonB-dependent receptor, plug domain"/>
    <property type="match status" value="1"/>
</dbReference>
<evidence type="ECO:0000256" key="3">
    <source>
        <dbReference type="SAM" id="SignalP"/>
    </source>
</evidence>
<dbReference type="Proteomes" id="UP000700732">
    <property type="component" value="Unassembled WGS sequence"/>
</dbReference>
<keyword evidence="1" id="KW-1134">Transmembrane beta strand</keyword>
<dbReference type="EMBL" id="VFIA01000006">
    <property type="protein sequence ID" value="MBC3790784.1"/>
    <property type="molecule type" value="Genomic_DNA"/>
</dbReference>
<keyword evidence="5" id="KW-1185">Reference proteome</keyword>
<comment type="similarity">
    <text evidence="1">Belongs to the TonB-dependent receptor family.</text>
</comment>
<evidence type="ECO:0008006" key="6">
    <source>
        <dbReference type="Google" id="ProtNLM"/>
    </source>
</evidence>
<dbReference type="RefSeq" id="WP_186736605.1">
    <property type="nucleotide sequence ID" value="NZ_VFIA01000006.1"/>
</dbReference>